<evidence type="ECO:0000259" key="13">
    <source>
        <dbReference type="Pfam" id="PF02910"/>
    </source>
</evidence>
<dbReference type="OrthoDB" id="9806724at2"/>
<evidence type="ECO:0000256" key="4">
    <source>
        <dbReference type="ARBA" id="ARBA00012173"/>
    </source>
</evidence>
<keyword evidence="5 11" id="KW-0285">Flavoprotein</keyword>
<dbReference type="GO" id="GO:0005737">
    <property type="term" value="C:cytoplasm"/>
    <property type="evidence" value="ECO:0007669"/>
    <property type="project" value="UniProtKB-SubCell"/>
</dbReference>
<comment type="function">
    <text evidence="11">Catalyzes the oxidation of L-aspartate to iminoaspartate.</text>
</comment>
<evidence type="ECO:0000256" key="5">
    <source>
        <dbReference type="ARBA" id="ARBA00022630"/>
    </source>
</evidence>
<keyword evidence="7 11" id="KW-0274">FAD</keyword>
<dbReference type="SUPFAM" id="SSF51905">
    <property type="entry name" value="FAD/NAD(P)-binding domain"/>
    <property type="match status" value="1"/>
</dbReference>
<dbReference type="EC" id="1.4.3.16" evidence="4 10"/>
<evidence type="ECO:0000256" key="3">
    <source>
        <dbReference type="ARBA" id="ARBA00008562"/>
    </source>
</evidence>
<dbReference type="InterPro" id="IPR005288">
    <property type="entry name" value="NadB"/>
</dbReference>
<evidence type="ECO:0000259" key="12">
    <source>
        <dbReference type="Pfam" id="PF00890"/>
    </source>
</evidence>
<protein>
    <recommendedName>
        <fullName evidence="4 10">L-aspartate oxidase</fullName>
        <ecNumber evidence="4 10">1.4.3.16</ecNumber>
    </recommendedName>
</protein>
<comment type="subcellular location">
    <subcellularLocation>
        <location evidence="11">Cytoplasm</location>
    </subcellularLocation>
</comment>
<reference evidence="14" key="1">
    <citation type="submission" date="2006-09" db="EMBL/GenBank/DDBJ databases">
        <title>Complete sequence of Rhodopseudomonas palustris BisA53.</title>
        <authorList>
            <consortium name="US DOE Joint Genome Institute"/>
            <person name="Copeland A."/>
            <person name="Lucas S."/>
            <person name="Lapidus A."/>
            <person name="Barry K."/>
            <person name="Detter J.C."/>
            <person name="Glavina del Rio T."/>
            <person name="Hammon N."/>
            <person name="Israni S."/>
            <person name="Dalin E."/>
            <person name="Tice H."/>
            <person name="Pitluck S."/>
            <person name="Chain P."/>
            <person name="Malfatti S."/>
            <person name="Shin M."/>
            <person name="Vergez L."/>
            <person name="Schmutz J."/>
            <person name="Larimer F."/>
            <person name="Land M."/>
            <person name="Hauser L."/>
            <person name="Pelletier D.A."/>
            <person name="Kyrpides N."/>
            <person name="Kim E."/>
            <person name="Harwood C.S."/>
            <person name="Oda Y."/>
            <person name="Richardson P."/>
        </authorList>
    </citation>
    <scope>NUCLEOTIDE SEQUENCE [LARGE SCALE GENOMIC DNA]</scope>
    <source>
        <strain evidence="14">BisA53</strain>
    </source>
</reference>
<dbReference type="PRINTS" id="PR00368">
    <property type="entry name" value="FADPNR"/>
</dbReference>
<evidence type="ECO:0000256" key="7">
    <source>
        <dbReference type="ARBA" id="ARBA00022827"/>
    </source>
</evidence>
<comment type="cofactor">
    <cofactor evidence="1 11">
        <name>FAD</name>
        <dbReference type="ChEBI" id="CHEBI:57692"/>
    </cofactor>
</comment>
<dbReference type="PANTHER" id="PTHR42716:SF2">
    <property type="entry name" value="L-ASPARTATE OXIDASE, CHLOROPLASTIC"/>
    <property type="match status" value="1"/>
</dbReference>
<dbReference type="Gene3D" id="3.50.50.60">
    <property type="entry name" value="FAD/NAD(P)-binding domain"/>
    <property type="match status" value="1"/>
</dbReference>
<evidence type="ECO:0000256" key="9">
    <source>
        <dbReference type="ARBA" id="ARBA00048305"/>
    </source>
</evidence>
<keyword evidence="6 11" id="KW-0662">Pyridine nucleotide biosynthesis</keyword>
<dbReference type="Gene3D" id="3.90.700.10">
    <property type="entry name" value="Succinate dehydrogenase/fumarate reductase flavoprotein, catalytic domain"/>
    <property type="match status" value="1"/>
</dbReference>
<evidence type="ECO:0000256" key="10">
    <source>
        <dbReference type="NCBIfam" id="TIGR00551"/>
    </source>
</evidence>
<dbReference type="EMBL" id="CP000463">
    <property type="protein sequence ID" value="ABJ08325.1"/>
    <property type="molecule type" value="Genomic_DNA"/>
</dbReference>
<dbReference type="FunFam" id="3.90.700.10:FF:000002">
    <property type="entry name" value="L-aspartate oxidase"/>
    <property type="match status" value="1"/>
</dbReference>
<dbReference type="STRING" id="316055.RPE_4401"/>
<dbReference type="InterPro" id="IPR037099">
    <property type="entry name" value="Fum_R/Succ_DH_flav-like_C_sf"/>
</dbReference>
<evidence type="ECO:0000313" key="14">
    <source>
        <dbReference type="EMBL" id="ABJ08325.1"/>
    </source>
</evidence>
<dbReference type="HOGENOM" id="CLU_014312_3_2_5"/>
<evidence type="ECO:0000256" key="8">
    <source>
        <dbReference type="ARBA" id="ARBA00023002"/>
    </source>
</evidence>
<gene>
    <name evidence="14" type="ordered locus">RPE_4401</name>
</gene>
<comment type="pathway">
    <text evidence="2 11">Cofactor biosynthesis; NAD(+) biosynthesis; iminoaspartate from L-aspartate (oxidase route): step 1/1.</text>
</comment>
<organism evidence="14">
    <name type="scientific">Rhodopseudomonas palustris (strain BisA53)</name>
    <dbReference type="NCBI Taxonomy" id="316055"/>
    <lineage>
        <taxon>Bacteria</taxon>
        <taxon>Pseudomonadati</taxon>
        <taxon>Pseudomonadota</taxon>
        <taxon>Alphaproteobacteria</taxon>
        <taxon>Hyphomicrobiales</taxon>
        <taxon>Nitrobacteraceae</taxon>
        <taxon>Rhodopseudomonas</taxon>
    </lineage>
</organism>
<dbReference type="UniPathway" id="UPA00253">
    <property type="reaction ID" value="UER00326"/>
</dbReference>
<dbReference type="Pfam" id="PF02910">
    <property type="entry name" value="Succ_DH_flav_C"/>
    <property type="match status" value="1"/>
</dbReference>
<dbReference type="InterPro" id="IPR027477">
    <property type="entry name" value="Succ_DH/fumarate_Rdtase_cat_sf"/>
</dbReference>
<feature type="domain" description="Fumarate reductase/succinate dehydrogenase flavoprotein-like C-terminal" evidence="13">
    <location>
        <begin position="467"/>
        <end position="500"/>
    </location>
</feature>
<dbReference type="Pfam" id="PF00890">
    <property type="entry name" value="FAD_binding_2"/>
    <property type="match status" value="1"/>
</dbReference>
<comment type="similarity">
    <text evidence="3 11">Belongs to the FAD-dependent oxidoreductase 2 family. NadB subfamily.</text>
</comment>
<dbReference type="SUPFAM" id="SSF46977">
    <property type="entry name" value="Succinate dehydrogenase/fumarate reductase flavoprotein C-terminal domain"/>
    <property type="match status" value="1"/>
</dbReference>
<dbReference type="InterPro" id="IPR003953">
    <property type="entry name" value="FAD-dep_OxRdtase_2_FAD-bd"/>
</dbReference>
<dbReference type="eggNOG" id="COG0029">
    <property type="taxonomic scope" value="Bacteria"/>
</dbReference>
<evidence type="ECO:0000256" key="2">
    <source>
        <dbReference type="ARBA" id="ARBA00004950"/>
    </source>
</evidence>
<dbReference type="GO" id="GO:0008734">
    <property type="term" value="F:L-aspartate oxidase activity"/>
    <property type="evidence" value="ECO:0007669"/>
    <property type="project" value="UniProtKB-UniRule"/>
</dbReference>
<evidence type="ECO:0000256" key="6">
    <source>
        <dbReference type="ARBA" id="ARBA00022642"/>
    </source>
</evidence>
<dbReference type="Gene3D" id="1.20.58.100">
    <property type="entry name" value="Fumarate reductase/succinate dehydrogenase flavoprotein-like, C-terminal domain"/>
    <property type="match status" value="1"/>
</dbReference>
<name>Q07IA9_RHOP5</name>
<sequence>MSKMPELDLAGGAADIVIVGGGLAGLFCALKLSPRPVTVITAAPLGEGASTAWAQGGIAAAVAEGDSAESHAADTIAVGAGLVDEAVALGLAREAAARIHDLLDYGVPFDRDLEGRLAVSREAAHSARRIVHVRGDMAGQAIITALIQAVRATPSIRVIEGFVAEALLTDGDAVAGLQLRKAGADIARPLMIATRAVVLATGGIGHLYAVTTNPAEASGLGLAIAARAGATIADPEFVQFHPTAIMVGRDPAPLATEALRGEGCTLINGDGQRFMLALDPLAELAPRDIVARGVYAEIAAGRGAFLDARTALGSHFADEFPTVYESCISAGIDPATQPIPIAPAAHYHMGGIAVDTNGRSSLRGLWAAGEVSCTGAHGANRLASNSLLEAVVFAARIAEDIAGREFAAATGRFEPQAVARNAPLNATLETELRTTMSAKVGVIRDGDRLASAVRRFAALEAGATSTTLLNMATTALLVATAAFARRESRGAHFRADFPAENPGLADRTMTTLAQAREIAASLPDQAARTPRPALA</sequence>
<dbReference type="InterPro" id="IPR015939">
    <property type="entry name" value="Fum_Rdtase/Succ_DH_flav-like_C"/>
</dbReference>
<proteinExistence type="inferred from homology"/>
<dbReference type="NCBIfam" id="TIGR00551">
    <property type="entry name" value="nadB"/>
    <property type="match status" value="1"/>
</dbReference>
<dbReference type="InterPro" id="IPR036188">
    <property type="entry name" value="FAD/NAD-bd_sf"/>
</dbReference>
<dbReference type="NCBIfam" id="NF005701">
    <property type="entry name" value="PRK07512.1"/>
    <property type="match status" value="1"/>
</dbReference>
<accession>Q07IA9</accession>
<dbReference type="PANTHER" id="PTHR42716">
    <property type="entry name" value="L-ASPARTATE OXIDASE"/>
    <property type="match status" value="1"/>
</dbReference>
<evidence type="ECO:0000256" key="11">
    <source>
        <dbReference type="RuleBase" id="RU362049"/>
    </source>
</evidence>
<dbReference type="GO" id="GO:0034628">
    <property type="term" value="P:'de novo' NAD+ biosynthetic process from L-aspartate"/>
    <property type="evidence" value="ECO:0007669"/>
    <property type="project" value="TreeGrafter"/>
</dbReference>
<dbReference type="AlphaFoldDB" id="Q07IA9"/>
<keyword evidence="8 11" id="KW-0560">Oxidoreductase</keyword>
<dbReference type="SUPFAM" id="SSF56425">
    <property type="entry name" value="Succinate dehydrogenase/fumarate reductase flavoprotein, catalytic domain"/>
    <property type="match status" value="1"/>
</dbReference>
<comment type="catalytic activity">
    <reaction evidence="9">
        <text>L-aspartate + O2 = iminosuccinate + H2O2</text>
        <dbReference type="Rhea" id="RHEA:25876"/>
        <dbReference type="ChEBI" id="CHEBI:15379"/>
        <dbReference type="ChEBI" id="CHEBI:16240"/>
        <dbReference type="ChEBI" id="CHEBI:29991"/>
        <dbReference type="ChEBI" id="CHEBI:77875"/>
        <dbReference type="EC" id="1.4.3.16"/>
    </reaction>
    <physiologicalReaction direction="left-to-right" evidence="9">
        <dbReference type="Rhea" id="RHEA:25877"/>
    </physiologicalReaction>
</comment>
<feature type="domain" description="FAD-dependent oxidoreductase 2 FAD-binding" evidence="12">
    <location>
        <begin position="15"/>
        <end position="387"/>
    </location>
</feature>
<evidence type="ECO:0000256" key="1">
    <source>
        <dbReference type="ARBA" id="ARBA00001974"/>
    </source>
</evidence>
<dbReference type="KEGG" id="rpe:RPE_4401"/>